<organism evidence="1 2">
    <name type="scientific">Paenibacillus aceris</name>
    <dbReference type="NCBI Taxonomy" id="869555"/>
    <lineage>
        <taxon>Bacteria</taxon>
        <taxon>Bacillati</taxon>
        <taxon>Bacillota</taxon>
        <taxon>Bacilli</taxon>
        <taxon>Bacillales</taxon>
        <taxon>Paenibacillaceae</taxon>
        <taxon>Paenibacillus</taxon>
    </lineage>
</organism>
<protein>
    <submittedName>
        <fullName evidence="1">Uncharacterized protein</fullName>
    </submittedName>
</protein>
<gene>
    <name evidence="1" type="ORF">J2Z65_005945</name>
</gene>
<proteinExistence type="predicted"/>
<evidence type="ECO:0000313" key="1">
    <source>
        <dbReference type="EMBL" id="MBP1966685.1"/>
    </source>
</evidence>
<name>A0ABS4I706_9BACL</name>
<dbReference type="RefSeq" id="WP_167055387.1">
    <property type="nucleotide sequence ID" value="NZ_JAAOZR010000010.1"/>
</dbReference>
<sequence length="99" mass="11375">MNVSGNWLLKMLEAYQLLSHVVTQERGLERLFREAIESAKQKSVEDTQTELQIILMRIIVSLSETLRKRGDALTSTVQAIKQFLDNSIFRKTLMKLPAI</sequence>
<dbReference type="EMBL" id="JAGGKV010000024">
    <property type="protein sequence ID" value="MBP1966685.1"/>
    <property type="molecule type" value="Genomic_DNA"/>
</dbReference>
<dbReference type="Proteomes" id="UP001519344">
    <property type="component" value="Unassembled WGS sequence"/>
</dbReference>
<comment type="caution">
    <text evidence="1">The sequence shown here is derived from an EMBL/GenBank/DDBJ whole genome shotgun (WGS) entry which is preliminary data.</text>
</comment>
<evidence type="ECO:0000313" key="2">
    <source>
        <dbReference type="Proteomes" id="UP001519344"/>
    </source>
</evidence>
<accession>A0ABS4I706</accession>
<reference evidence="1 2" key="1">
    <citation type="submission" date="2021-03" db="EMBL/GenBank/DDBJ databases">
        <title>Genomic Encyclopedia of Type Strains, Phase IV (KMG-IV): sequencing the most valuable type-strain genomes for metagenomic binning, comparative biology and taxonomic classification.</title>
        <authorList>
            <person name="Goeker M."/>
        </authorList>
    </citation>
    <scope>NUCLEOTIDE SEQUENCE [LARGE SCALE GENOMIC DNA]</scope>
    <source>
        <strain evidence="1 2">DSM 24950</strain>
    </source>
</reference>
<keyword evidence="2" id="KW-1185">Reference proteome</keyword>